<proteinExistence type="predicted"/>
<evidence type="ECO:0000313" key="2">
    <source>
        <dbReference type="Proteomes" id="UP001144978"/>
    </source>
</evidence>
<gene>
    <name evidence="1" type="ORF">NUW54_g14321</name>
</gene>
<dbReference type="EMBL" id="JANSHE010007299">
    <property type="protein sequence ID" value="KAJ2962731.1"/>
    <property type="molecule type" value="Genomic_DNA"/>
</dbReference>
<sequence>MGIPPLDNNYHHTDISEHQLRAVRCRRPRTDDAHIWTNRPEGTPAVHRAGVFVLGDGRDDERGGGDKDMAGGVQPAGGCDGRAAHATRAGGGDGEHGEPCVLGVLEPFDDSQPLVLTHGDLNLRNILVGEGGRLWLIDWGDAGFYPPWFEFVTTRLQQYQGVDPGDWVWDLVIPFICDPYYKQELWYMHTRRGLNYSWHILSPFIDTCQAAAASTSACNQIVHGIDAWYDAALAQTPMRRARG</sequence>
<protein>
    <submittedName>
        <fullName evidence="1">Uncharacterized protein</fullName>
    </submittedName>
</protein>
<reference evidence="1" key="1">
    <citation type="submission" date="2022-08" db="EMBL/GenBank/DDBJ databases">
        <title>Genome Sequence of Pycnoporus sanguineus.</title>
        <authorList>
            <person name="Buettner E."/>
        </authorList>
    </citation>
    <scope>NUCLEOTIDE SEQUENCE</scope>
    <source>
        <strain evidence="1">CG-C14</strain>
    </source>
</reference>
<dbReference type="Proteomes" id="UP001144978">
    <property type="component" value="Unassembled WGS sequence"/>
</dbReference>
<comment type="caution">
    <text evidence="1">The sequence shown here is derived from an EMBL/GenBank/DDBJ whole genome shotgun (WGS) entry which is preliminary data.</text>
</comment>
<accession>A0ACC1ME03</accession>
<organism evidence="1 2">
    <name type="scientific">Trametes sanguinea</name>
    <dbReference type="NCBI Taxonomy" id="158606"/>
    <lineage>
        <taxon>Eukaryota</taxon>
        <taxon>Fungi</taxon>
        <taxon>Dikarya</taxon>
        <taxon>Basidiomycota</taxon>
        <taxon>Agaricomycotina</taxon>
        <taxon>Agaricomycetes</taxon>
        <taxon>Polyporales</taxon>
        <taxon>Polyporaceae</taxon>
        <taxon>Trametes</taxon>
    </lineage>
</organism>
<keyword evidence="2" id="KW-1185">Reference proteome</keyword>
<name>A0ACC1ME03_9APHY</name>
<evidence type="ECO:0000313" key="1">
    <source>
        <dbReference type="EMBL" id="KAJ2962731.1"/>
    </source>
</evidence>